<dbReference type="PIRSF" id="PIRSF025023">
    <property type="entry name" value="Spt4"/>
    <property type="match status" value="1"/>
</dbReference>
<dbReference type="FunFam" id="3.30.40.210:FF:000003">
    <property type="entry name" value="Transcription elongation factor SPT4"/>
    <property type="match status" value="1"/>
</dbReference>
<dbReference type="STRING" id="56408.A0A1E5R5F4"/>
<dbReference type="InterPro" id="IPR022800">
    <property type="entry name" value="Spt4/RpoE2_Znf"/>
</dbReference>
<dbReference type="OrthoDB" id="248751at2759"/>
<dbReference type="GO" id="GO:0140673">
    <property type="term" value="P:transcription elongation-coupled chromatin remodeling"/>
    <property type="evidence" value="ECO:0007669"/>
    <property type="project" value="InterPro"/>
</dbReference>
<dbReference type="SUPFAM" id="SSF63393">
    <property type="entry name" value="RNA polymerase subunits"/>
    <property type="match status" value="1"/>
</dbReference>
<keyword evidence="12" id="KW-0251">Elongation factor</keyword>
<dbReference type="Proteomes" id="UP000095728">
    <property type="component" value="Unassembled WGS sequence"/>
</dbReference>
<proteinExistence type="inferred from homology"/>
<evidence type="ECO:0000256" key="10">
    <source>
        <dbReference type="PIRNR" id="PIRNR025023"/>
    </source>
</evidence>
<accession>A0A1E5R5F4</accession>
<evidence type="ECO:0000256" key="1">
    <source>
        <dbReference type="ARBA" id="ARBA00004123"/>
    </source>
</evidence>
<dbReference type="GO" id="GO:0006397">
    <property type="term" value="P:mRNA processing"/>
    <property type="evidence" value="ECO:0007669"/>
    <property type="project" value="UniProtKB-KW"/>
</dbReference>
<evidence type="ECO:0000256" key="3">
    <source>
        <dbReference type="ARBA" id="ARBA00010464"/>
    </source>
</evidence>
<keyword evidence="13" id="KW-1185">Reference proteome</keyword>
<keyword evidence="9" id="KW-0137">Centromere</keyword>
<dbReference type="PANTHER" id="PTHR12882:SF1">
    <property type="entry name" value="TRANSCRIPTION ELONGATION FACTOR SPT4"/>
    <property type="match status" value="1"/>
</dbReference>
<comment type="caution">
    <text evidence="12">The sequence shown here is derived from an EMBL/GenBank/DDBJ whole genome shotgun (WGS) entry which is preliminary data.</text>
</comment>
<evidence type="ECO:0000256" key="7">
    <source>
        <dbReference type="ARBA" id="ARBA00023163"/>
    </source>
</evidence>
<protein>
    <recommendedName>
        <fullName evidence="4 10">Transcription elongation factor SPT4</fullName>
    </recommendedName>
</protein>
<evidence type="ECO:0000256" key="5">
    <source>
        <dbReference type="ARBA" id="ARBA00022454"/>
    </source>
</evidence>
<evidence type="ECO:0000313" key="13">
    <source>
        <dbReference type="Proteomes" id="UP000095728"/>
    </source>
</evidence>
<dbReference type="GO" id="GO:0006355">
    <property type="term" value="P:regulation of DNA-templated transcription"/>
    <property type="evidence" value="ECO:0007669"/>
    <property type="project" value="InterPro"/>
</dbReference>
<organism evidence="12 13">
    <name type="scientific">Hanseniaspora osmophila</name>
    <dbReference type="NCBI Taxonomy" id="56408"/>
    <lineage>
        <taxon>Eukaryota</taxon>
        <taxon>Fungi</taxon>
        <taxon>Dikarya</taxon>
        <taxon>Ascomycota</taxon>
        <taxon>Saccharomycotina</taxon>
        <taxon>Saccharomycetes</taxon>
        <taxon>Saccharomycodales</taxon>
        <taxon>Saccharomycodaceae</taxon>
        <taxon>Hanseniaspora</taxon>
    </lineage>
</organism>
<feature type="domain" description="Spt4/RpoE2 zinc finger" evidence="11">
    <location>
        <begin position="5"/>
        <end position="80"/>
    </location>
</feature>
<keyword evidence="7 10" id="KW-0804">Transcription</keyword>
<dbReference type="GO" id="GO:0000785">
    <property type="term" value="C:chromatin"/>
    <property type="evidence" value="ECO:0007669"/>
    <property type="project" value="UniProtKB-ARBA"/>
</dbReference>
<reference evidence="13" key="1">
    <citation type="journal article" date="2016" name="Genome Announc.">
        <title>Genome sequences of three species of Hanseniaspora isolated from spontaneous wine fermentations.</title>
        <authorList>
            <person name="Sternes P.R."/>
            <person name="Lee D."/>
            <person name="Kutyna D.R."/>
            <person name="Borneman A.R."/>
        </authorList>
    </citation>
    <scope>NUCLEOTIDE SEQUENCE [LARGE SCALE GENOMIC DNA]</scope>
    <source>
        <strain evidence="13">AWRI3579</strain>
    </source>
</reference>
<dbReference type="PANTHER" id="PTHR12882">
    <property type="entry name" value="SUPPRESSOR OF TY 4"/>
    <property type="match status" value="1"/>
</dbReference>
<gene>
    <name evidence="12" type="ORF">AWRI3579_g3619</name>
</gene>
<evidence type="ECO:0000256" key="6">
    <source>
        <dbReference type="ARBA" id="ARBA00022664"/>
    </source>
</evidence>
<dbReference type="FunCoup" id="A0A1E5R5F4">
    <property type="interactions" value="448"/>
</dbReference>
<evidence type="ECO:0000256" key="8">
    <source>
        <dbReference type="ARBA" id="ARBA00023242"/>
    </source>
</evidence>
<keyword evidence="6" id="KW-0507">mRNA processing</keyword>
<keyword evidence="8 10" id="KW-0539">Nucleus</keyword>
<dbReference type="InterPro" id="IPR038510">
    <property type="entry name" value="Spt4_sf"/>
</dbReference>
<dbReference type="GO" id="GO:0000993">
    <property type="term" value="F:RNA polymerase II complex binding"/>
    <property type="evidence" value="ECO:0007669"/>
    <property type="project" value="TreeGrafter"/>
</dbReference>
<keyword evidence="5" id="KW-0158">Chromosome</keyword>
<dbReference type="CDD" id="cd07973">
    <property type="entry name" value="Spt4"/>
    <property type="match status" value="1"/>
</dbReference>
<name>A0A1E5R5F4_9ASCO</name>
<comment type="subcellular location">
    <subcellularLocation>
        <location evidence="2">Chromosome</location>
        <location evidence="2">Centromere</location>
    </subcellularLocation>
    <subcellularLocation>
        <location evidence="1 10">Nucleus</location>
    </subcellularLocation>
</comment>
<evidence type="ECO:0000256" key="9">
    <source>
        <dbReference type="ARBA" id="ARBA00023328"/>
    </source>
</evidence>
<dbReference type="GO" id="GO:0008270">
    <property type="term" value="F:zinc ion binding"/>
    <property type="evidence" value="ECO:0007669"/>
    <property type="project" value="InterPro"/>
</dbReference>
<evidence type="ECO:0000313" key="12">
    <source>
        <dbReference type="EMBL" id="OEJ82131.1"/>
    </source>
</evidence>
<evidence type="ECO:0000256" key="2">
    <source>
        <dbReference type="ARBA" id="ARBA00004584"/>
    </source>
</evidence>
<dbReference type="InParanoid" id="A0A1E5R5F4"/>
<evidence type="ECO:0000256" key="4">
    <source>
        <dbReference type="ARBA" id="ARBA00020182"/>
    </source>
</evidence>
<dbReference type="SMART" id="SM01389">
    <property type="entry name" value="Spt4"/>
    <property type="match status" value="1"/>
</dbReference>
<dbReference type="AlphaFoldDB" id="A0A1E5R5F4"/>
<keyword evidence="12" id="KW-0648">Protein biosynthesis</keyword>
<comment type="similarity">
    <text evidence="3 10">Belongs to the SPT4 family.</text>
</comment>
<evidence type="ECO:0000259" key="11">
    <source>
        <dbReference type="SMART" id="SM01389"/>
    </source>
</evidence>
<comment type="function">
    <text evidence="10">The SPT4-SPT5 complex mediates both activation and inhibition of transcription elongation, and plays a role in pre-mRNA processing. This complex seems to be important for the stability of the RNA polymerase II elongation machinery on the chromatin template but not for the inherent ability of this machinery to translocate down the gene.</text>
</comment>
<dbReference type="GO" id="GO:0032044">
    <property type="term" value="C:DSIF complex"/>
    <property type="evidence" value="ECO:0007669"/>
    <property type="project" value="UniProtKB-ARBA"/>
</dbReference>
<dbReference type="GO" id="GO:0000775">
    <property type="term" value="C:chromosome, centromeric region"/>
    <property type="evidence" value="ECO:0007669"/>
    <property type="project" value="UniProtKB-SubCell"/>
</dbReference>
<dbReference type="InterPro" id="IPR009287">
    <property type="entry name" value="Spt4"/>
</dbReference>
<dbReference type="Pfam" id="PF06093">
    <property type="entry name" value="Spt4"/>
    <property type="match status" value="1"/>
</dbReference>
<sequence>MSSSERACMLCGLVQTEAEFVSKGCANCQSIFDKAGVDTIDCISPSFEGYVGMCKPNKSWCARWLRIDNFHQGLYAVKVDGRLPVDVVDLLPHYIPRDGSHVE</sequence>
<dbReference type="InterPro" id="IPR029040">
    <property type="entry name" value="RPABC4/Spt4"/>
</dbReference>
<dbReference type="Gene3D" id="3.30.40.210">
    <property type="match status" value="1"/>
</dbReference>
<dbReference type="EMBL" id="LPNM01000010">
    <property type="protein sequence ID" value="OEJ82131.1"/>
    <property type="molecule type" value="Genomic_DNA"/>
</dbReference>
<dbReference type="GO" id="GO:0003746">
    <property type="term" value="F:translation elongation factor activity"/>
    <property type="evidence" value="ECO:0007669"/>
    <property type="project" value="UniProtKB-KW"/>
</dbReference>